<dbReference type="GO" id="GO:0005930">
    <property type="term" value="C:axoneme"/>
    <property type="evidence" value="ECO:0007669"/>
    <property type="project" value="UniProtKB-SubCell"/>
</dbReference>
<feature type="domain" description="F-box/LRR-repeat protein 15-like leucin rich repeat" evidence="2">
    <location>
        <begin position="146"/>
        <end position="260"/>
    </location>
</feature>
<evidence type="ECO:0000313" key="3">
    <source>
        <dbReference type="EMBL" id="CAD7701788.1"/>
    </source>
</evidence>
<dbReference type="EMBL" id="CAJHUC010001634">
    <property type="protein sequence ID" value="CAD7701788.1"/>
    <property type="molecule type" value="Genomic_DNA"/>
</dbReference>
<dbReference type="GO" id="GO:0031146">
    <property type="term" value="P:SCF-dependent proteasomal ubiquitin-dependent protein catabolic process"/>
    <property type="evidence" value="ECO:0007669"/>
    <property type="project" value="TreeGrafter"/>
</dbReference>
<evidence type="ECO:0000259" key="2">
    <source>
        <dbReference type="Pfam" id="PF25372"/>
    </source>
</evidence>
<dbReference type="PANTHER" id="PTHR13318">
    <property type="entry name" value="PARTNER OF PAIRED, ISOFORM B-RELATED"/>
    <property type="match status" value="1"/>
</dbReference>
<evidence type="ECO:0000256" key="1">
    <source>
        <dbReference type="ARBA" id="ARBA00004430"/>
    </source>
</evidence>
<comment type="caution">
    <text evidence="3">The sequence shown here is derived from an EMBL/GenBank/DDBJ whole genome shotgun (WGS) entry which is preliminary data.</text>
</comment>
<dbReference type="GO" id="GO:0019005">
    <property type="term" value="C:SCF ubiquitin ligase complex"/>
    <property type="evidence" value="ECO:0007669"/>
    <property type="project" value="TreeGrafter"/>
</dbReference>
<dbReference type="InterPro" id="IPR001611">
    <property type="entry name" value="Leu-rich_rpt"/>
</dbReference>
<proteinExistence type="predicted"/>
<dbReference type="Gene3D" id="3.80.10.10">
    <property type="entry name" value="Ribonuclease Inhibitor"/>
    <property type="match status" value="3"/>
</dbReference>
<dbReference type="OrthoDB" id="550575at2759"/>
<dbReference type="SMART" id="SM00367">
    <property type="entry name" value="LRR_CC"/>
    <property type="match status" value="9"/>
</dbReference>
<dbReference type="InterPro" id="IPR032675">
    <property type="entry name" value="LRR_dom_sf"/>
</dbReference>
<name>A0A8S1J6E7_9CHLO</name>
<dbReference type="SUPFAM" id="SSF52047">
    <property type="entry name" value="RNI-like"/>
    <property type="match status" value="1"/>
</dbReference>
<organism evidence="3 4">
    <name type="scientific">Ostreobium quekettii</name>
    <dbReference type="NCBI Taxonomy" id="121088"/>
    <lineage>
        <taxon>Eukaryota</taxon>
        <taxon>Viridiplantae</taxon>
        <taxon>Chlorophyta</taxon>
        <taxon>core chlorophytes</taxon>
        <taxon>Ulvophyceae</taxon>
        <taxon>TCBD clade</taxon>
        <taxon>Bryopsidales</taxon>
        <taxon>Ostreobineae</taxon>
        <taxon>Ostreobiaceae</taxon>
        <taxon>Ostreobium</taxon>
    </lineage>
</organism>
<dbReference type="Proteomes" id="UP000708148">
    <property type="component" value="Unassembled WGS sequence"/>
</dbReference>
<dbReference type="Pfam" id="PF13516">
    <property type="entry name" value="LRR_6"/>
    <property type="match status" value="1"/>
</dbReference>
<feature type="domain" description="F-box/LRR-repeat protein 15-like leucin rich repeat" evidence="2">
    <location>
        <begin position="298"/>
        <end position="414"/>
    </location>
</feature>
<keyword evidence="4" id="KW-1185">Reference proteome</keyword>
<reference evidence="3" key="1">
    <citation type="submission" date="2020-12" db="EMBL/GenBank/DDBJ databases">
        <authorList>
            <person name="Iha C."/>
        </authorList>
    </citation>
    <scope>NUCLEOTIDE SEQUENCE</scope>
</reference>
<dbReference type="InterPro" id="IPR057207">
    <property type="entry name" value="FBXL15_LRR"/>
</dbReference>
<comment type="subcellular location">
    <subcellularLocation>
        <location evidence="1">Cytoplasm</location>
        <location evidence="1">Cytoskeleton</location>
        <location evidence="1">Cilium axoneme</location>
    </subcellularLocation>
</comment>
<accession>A0A8S1J6E7</accession>
<protein>
    <recommendedName>
        <fullName evidence="2">F-box/LRR-repeat protein 15-like leucin rich repeat domain-containing protein</fullName>
    </recommendedName>
</protein>
<gene>
    <name evidence="3" type="ORF">OSTQU699_LOCUS7145</name>
</gene>
<dbReference type="AlphaFoldDB" id="A0A8S1J6E7"/>
<sequence>MSPVLVSLGDSSLEVGARLRLPRWAGKGHEFDRMPDSKSVELKLKSGDSCETQIVAHSICEWDPGIAMHQVAQVVRRRGWGFLPTRVLDRIKEKLEQEEDAIPPMLPAMRAVNHHWCAWASAATRLLVPSGGTSFPTMAATIRDKLPNVLGVRLWRYHTVTDDELQALSVLPRLTHLDLRGCGRITDSGLGCLTGLRELAKLDLGECDQITDAGLRHVGVLPLLSDLTVSYLGRLTDGGMRWLGRLQSVTSLDLSYCDGIRGHGFSHLAGMTRLRRLHLSGCGRLADEGIRLLRGFGSLASIDLLDCVRITDAGVEALGGIRSLTHLDLCGCAGMTDRGLSHLSSLVGLLHLNLGHCGQITDRGLARLKGLTNLRLLNLSRCRNVTDETLGQLGAGWSLPGLTSLNVSWCTRITSLRCLDALTNLTRVNCCGCTGLVQEGLACRRVLALLT</sequence>
<evidence type="ECO:0000313" key="4">
    <source>
        <dbReference type="Proteomes" id="UP000708148"/>
    </source>
</evidence>
<dbReference type="InterPro" id="IPR006553">
    <property type="entry name" value="Leu-rich_rpt_Cys-con_subtyp"/>
</dbReference>
<dbReference type="Pfam" id="PF25372">
    <property type="entry name" value="DUF7885"/>
    <property type="match status" value="2"/>
</dbReference>